<dbReference type="KEGG" id="rsu:NHU_00803"/>
<dbReference type="Proteomes" id="UP000064912">
    <property type="component" value="Chromosome"/>
</dbReference>
<name>A0A0D6AYY8_RHOSU</name>
<protein>
    <submittedName>
        <fullName evidence="2">Transposase, IS4 family</fullName>
    </submittedName>
</protein>
<gene>
    <name evidence="2" type="ORF">NHU_00803</name>
</gene>
<reference evidence="2 3" key="1">
    <citation type="submission" date="2015-02" db="EMBL/GenBank/DDBJ databases">
        <title>Genome sequene of Rhodovulum sulfidophilum DSM 2351.</title>
        <authorList>
            <person name="Nagao N."/>
        </authorList>
    </citation>
    <scope>NUCLEOTIDE SEQUENCE [LARGE SCALE GENOMIC DNA]</scope>
    <source>
        <strain evidence="2 3">DSM 2351</strain>
    </source>
</reference>
<sequence length="102" mass="11430">MARPARRLHGPAPSPWPGRAGKLWPEKVRRSGKDRTAGLGREPRRARGDQDLGPILVIEKSVSRQVTFERAEFTYEAEADLYSCPGGKELKQSRRTFGDVRG</sequence>
<accession>A0A0D6AYY8</accession>
<dbReference type="AlphaFoldDB" id="A0A0D6AYY8"/>
<evidence type="ECO:0000256" key="1">
    <source>
        <dbReference type="SAM" id="MobiDB-lite"/>
    </source>
</evidence>
<organism evidence="2 3">
    <name type="scientific">Rhodovulum sulfidophilum</name>
    <name type="common">Rhodobacter sulfidophilus</name>
    <dbReference type="NCBI Taxonomy" id="35806"/>
    <lineage>
        <taxon>Bacteria</taxon>
        <taxon>Pseudomonadati</taxon>
        <taxon>Pseudomonadota</taxon>
        <taxon>Alphaproteobacteria</taxon>
        <taxon>Rhodobacterales</taxon>
        <taxon>Paracoccaceae</taxon>
        <taxon>Rhodovulum</taxon>
    </lineage>
</organism>
<evidence type="ECO:0000313" key="3">
    <source>
        <dbReference type="Proteomes" id="UP000064912"/>
    </source>
</evidence>
<feature type="region of interest" description="Disordered" evidence="1">
    <location>
        <begin position="1"/>
        <end position="50"/>
    </location>
</feature>
<feature type="compositionally biased region" description="Basic and acidic residues" evidence="1">
    <location>
        <begin position="24"/>
        <end position="50"/>
    </location>
</feature>
<proteinExistence type="predicted"/>
<dbReference type="PATRIC" id="fig|35806.4.peg.822"/>
<dbReference type="EMBL" id="AP014800">
    <property type="protein sequence ID" value="BAQ67971.1"/>
    <property type="molecule type" value="Genomic_DNA"/>
</dbReference>
<evidence type="ECO:0000313" key="2">
    <source>
        <dbReference type="EMBL" id="BAQ67971.1"/>
    </source>
</evidence>